<organism evidence="5">
    <name type="scientific">bioreactor metagenome</name>
    <dbReference type="NCBI Taxonomy" id="1076179"/>
    <lineage>
        <taxon>unclassified sequences</taxon>
        <taxon>metagenomes</taxon>
        <taxon>ecological metagenomes</taxon>
    </lineage>
</organism>
<dbReference type="PROSITE" id="PS01124">
    <property type="entry name" value="HTH_ARAC_FAMILY_2"/>
    <property type="match status" value="1"/>
</dbReference>
<dbReference type="InterPro" id="IPR050204">
    <property type="entry name" value="AraC_XylS_family_regulators"/>
</dbReference>
<evidence type="ECO:0000256" key="2">
    <source>
        <dbReference type="ARBA" id="ARBA00023125"/>
    </source>
</evidence>
<reference evidence="5" key="1">
    <citation type="submission" date="2019-08" db="EMBL/GenBank/DDBJ databases">
        <authorList>
            <person name="Kucharzyk K."/>
            <person name="Murdoch R.W."/>
            <person name="Higgins S."/>
            <person name="Loffler F."/>
        </authorList>
    </citation>
    <scope>NUCLEOTIDE SEQUENCE</scope>
</reference>
<dbReference type="AlphaFoldDB" id="A0A645ANF5"/>
<dbReference type="InterPro" id="IPR009057">
    <property type="entry name" value="Homeodomain-like_sf"/>
</dbReference>
<keyword evidence="1" id="KW-0805">Transcription regulation</keyword>
<evidence type="ECO:0000256" key="3">
    <source>
        <dbReference type="ARBA" id="ARBA00023163"/>
    </source>
</evidence>
<accession>A0A645ANF5</accession>
<dbReference type="EMBL" id="VSSQ01014926">
    <property type="protein sequence ID" value="MPM54709.1"/>
    <property type="molecule type" value="Genomic_DNA"/>
</dbReference>
<dbReference type="GO" id="GO:0043565">
    <property type="term" value="F:sequence-specific DNA binding"/>
    <property type="evidence" value="ECO:0007669"/>
    <property type="project" value="InterPro"/>
</dbReference>
<evidence type="ECO:0000313" key="5">
    <source>
        <dbReference type="EMBL" id="MPM54709.1"/>
    </source>
</evidence>
<dbReference type="InterPro" id="IPR018060">
    <property type="entry name" value="HTH_AraC"/>
</dbReference>
<dbReference type="Pfam" id="PF12833">
    <property type="entry name" value="HTH_18"/>
    <property type="match status" value="1"/>
</dbReference>
<dbReference type="SUPFAM" id="SSF51215">
    <property type="entry name" value="Regulatory protein AraC"/>
    <property type="match status" value="1"/>
</dbReference>
<dbReference type="SUPFAM" id="SSF46689">
    <property type="entry name" value="Homeodomain-like"/>
    <property type="match status" value="1"/>
</dbReference>
<dbReference type="PANTHER" id="PTHR46796">
    <property type="entry name" value="HTH-TYPE TRANSCRIPTIONAL ACTIVATOR RHAS-RELATED"/>
    <property type="match status" value="1"/>
</dbReference>
<name>A0A645ANF5_9ZZZZ</name>
<keyword evidence="2" id="KW-0238">DNA-binding</keyword>
<protein>
    <submittedName>
        <fullName evidence="5">HTH-type transcriptional activator RhaR</fullName>
    </submittedName>
</protein>
<proteinExistence type="predicted"/>
<dbReference type="Gene3D" id="1.10.10.60">
    <property type="entry name" value="Homeodomain-like"/>
    <property type="match status" value="2"/>
</dbReference>
<dbReference type="SMART" id="SM00342">
    <property type="entry name" value="HTH_ARAC"/>
    <property type="match status" value="1"/>
</dbReference>
<keyword evidence="3" id="KW-0804">Transcription</keyword>
<feature type="domain" description="HTH araC/xylS-type" evidence="4">
    <location>
        <begin position="144"/>
        <end position="241"/>
    </location>
</feature>
<dbReference type="InterPro" id="IPR037923">
    <property type="entry name" value="HTH-like"/>
</dbReference>
<evidence type="ECO:0000259" key="4">
    <source>
        <dbReference type="PROSITE" id="PS01124"/>
    </source>
</evidence>
<sequence>MAVNFCNYIHCPARSSWGPRQLNDCELIYFVSGQCLWQPEGEPPVRILPHRILLIPPALRHTLSCEVPSVISCIHCDGDAGQWRLYLPEKNEIPRLYQIFRDCAAEFEGTAEERSELLELLVAELQLRLRRIGPGAVRRPALLDAMTGYIDSHLTAELTRRTLAARFKVTPEHVNYLFRTFAGIAPSHYINRQRVYRAYELLLTEAVSVKETAGRVGFADEYYFGRVFKAVTGVSPGRIRR</sequence>
<dbReference type="GO" id="GO:0003700">
    <property type="term" value="F:DNA-binding transcription factor activity"/>
    <property type="evidence" value="ECO:0007669"/>
    <property type="project" value="InterPro"/>
</dbReference>
<dbReference type="PANTHER" id="PTHR46796:SF6">
    <property type="entry name" value="ARAC SUBFAMILY"/>
    <property type="match status" value="1"/>
</dbReference>
<evidence type="ECO:0000256" key="1">
    <source>
        <dbReference type="ARBA" id="ARBA00023015"/>
    </source>
</evidence>
<gene>
    <name evidence="5" type="primary">rhaR_98</name>
    <name evidence="5" type="ORF">SDC9_101489</name>
</gene>
<comment type="caution">
    <text evidence="5">The sequence shown here is derived from an EMBL/GenBank/DDBJ whole genome shotgun (WGS) entry which is preliminary data.</text>
</comment>